<dbReference type="PANTHER" id="PTHR30111">
    <property type="entry name" value="33 KDA CHAPERONIN"/>
    <property type="match status" value="1"/>
</dbReference>
<dbReference type="Pfam" id="PF02464">
    <property type="entry name" value="CinA"/>
    <property type="match status" value="1"/>
</dbReference>
<dbReference type="SUPFAM" id="SSF118352">
    <property type="entry name" value="HSP33 redox switch-like"/>
    <property type="match status" value="1"/>
</dbReference>
<evidence type="ECO:0000313" key="8">
    <source>
        <dbReference type="EMBL" id="AFX74619.1"/>
    </source>
</evidence>
<keyword evidence="4" id="KW-0143">Chaperone</keyword>
<keyword evidence="6" id="KW-1133">Transmembrane helix</keyword>
<dbReference type="InterPro" id="IPR016154">
    <property type="entry name" value="Heat_shock_Hsp33_C"/>
</dbReference>
<proteinExistence type="predicted"/>
<evidence type="ECO:0000256" key="4">
    <source>
        <dbReference type="ARBA" id="ARBA00023186"/>
    </source>
</evidence>
<dbReference type="GeneID" id="93248800"/>
<dbReference type="Pfam" id="PF01430">
    <property type="entry name" value="HSP33"/>
    <property type="match status" value="1"/>
</dbReference>
<evidence type="ECO:0000256" key="6">
    <source>
        <dbReference type="SAM" id="Phobius"/>
    </source>
</evidence>
<dbReference type="InterPro" id="IPR008136">
    <property type="entry name" value="CinA_C"/>
</dbReference>
<dbReference type="SUPFAM" id="SSF64397">
    <property type="entry name" value="Hsp33 domain"/>
    <property type="match status" value="1"/>
</dbReference>
<dbReference type="Gene3D" id="3.90.1280.10">
    <property type="entry name" value="HSP33 redox switch-like"/>
    <property type="match status" value="1"/>
</dbReference>
<reference evidence="8 9" key="1">
    <citation type="journal article" date="2013" name="Genome Announc.">
        <title>Complete Genome Sequence of Mycoplasma hyorhinis Strain SK76.</title>
        <authorList>
            <person name="Goodison S."/>
            <person name="Urquidi V."/>
            <person name="Kumar D."/>
            <person name="Reyes L."/>
            <person name="Rosser C.J."/>
        </authorList>
    </citation>
    <scope>NUCLEOTIDE SEQUENCE [LARGE SCALE GENOMIC DNA]</scope>
    <source>
        <strain evidence="8 9">SK76</strain>
    </source>
</reference>
<keyword evidence="2" id="KW-0862">Zinc</keyword>
<evidence type="ECO:0000259" key="7">
    <source>
        <dbReference type="Pfam" id="PF02464"/>
    </source>
</evidence>
<dbReference type="GO" id="GO:0042026">
    <property type="term" value="P:protein refolding"/>
    <property type="evidence" value="ECO:0007669"/>
    <property type="project" value="TreeGrafter"/>
</dbReference>
<evidence type="ECO:0000256" key="3">
    <source>
        <dbReference type="ARBA" id="ARBA00023157"/>
    </source>
</evidence>
<dbReference type="NCBIfam" id="TIGR00199">
    <property type="entry name" value="PncC_domain"/>
    <property type="match status" value="1"/>
</dbReference>
<dbReference type="Gene3D" id="3.90.950.20">
    <property type="entry name" value="CinA-like"/>
    <property type="match status" value="1"/>
</dbReference>
<dbReference type="InterPro" id="IPR016153">
    <property type="entry name" value="Heat_shock_Hsp33_N"/>
</dbReference>
<gene>
    <name evidence="8" type="ORF">MOS_717</name>
</gene>
<keyword evidence="1" id="KW-0963">Cytoplasm</keyword>
<dbReference type="EMBL" id="CP003914">
    <property type="protein sequence ID" value="AFX74619.1"/>
    <property type="molecule type" value="Genomic_DNA"/>
</dbReference>
<feature type="transmembrane region" description="Helical" evidence="6">
    <location>
        <begin position="38"/>
        <end position="57"/>
    </location>
</feature>
<dbReference type="InterPro" id="IPR000397">
    <property type="entry name" value="Heat_shock_Hsp33"/>
</dbReference>
<dbReference type="AlphaFoldDB" id="A0AAI8AMW9"/>
<dbReference type="GO" id="GO:0005737">
    <property type="term" value="C:cytoplasm"/>
    <property type="evidence" value="ECO:0007669"/>
    <property type="project" value="InterPro"/>
</dbReference>
<keyword evidence="3" id="KW-1015">Disulfide bond</keyword>
<organism evidence="8 9">
    <name type="scientific">Mesomycoplasma hyorhinis SK76</name>
    <dbReference type="NCBI Taxonomy" id="1118964"/>
    <lineage>
        <taxon>Bacteria</taxon>
        <taxon>Bacillati</taxon>
        <taxon>Mycoplasmatota</taxon>
        <taxon>Mycoplasmoidales</taxon>
        <taxon>Metamycoplasmataceae</taxon>
        <taxon>Mesomycoplasma</taxon>
    </lineage>
</organism>
<evidence type="ECO:0000256" key="5">
    <source>
        <dbReference type="ARBA" id="ARBA00023284"/>
    </source>
</evidence>
<name>A0AAI8AMW9_MESHY</name>
<dbReference type="InterPro" id="IPR036653">
    <property type="entry name" value="CinA-like_C"/>
</dbReference>
<evidence type="ECO:0000256" key="1">
    <source>
        <dbReference type="ARBA" id="ARBA00022490"/>
    </source>
</evidence>
<accession>A0AAI8AMW9</accession>
<protein>
    <submittedName>
        <fullName evidence="8">Hsp33 protein with redox-regulated chaperone activity / C-terminal domain of CinA type S</fullName>
    </submittedName>
</protein>
<dbReference type="RefSeq" id="WP_015084303.1">
    <property type="nucleotide sequence ID" value="NC_019552.1"/>
</dbReference>
<dbReference type="SUPFAM" id="SSF142433">
    <property type="entry name" value="CinA-like"/>
    <property type="match status" value="1"/>
</dbReference>
<keyword evidence="6" id="KW-0812">Transmembrane</keyword>
<dbReference type="GO" id="GO:0044183">
    <property type="term" value="F:protein folding chaperone"/>
    <property type="evidence" value="ECO:0007669"/>
    <property type="project" value="TreeGrafter"/>
</dbReference>
<sequence>MNTQSYTKTAIKNNFRIFLSDFTQVANDIIKKQKTNKVAAIILASAIATFGPLSRIINSKNQKTTTLLKSENIDSLIVDSNSNGNIRAMFSHDDFALEIKDFSQLNYLQLLEKTVGNKGFLKVVSQINEQNYGGQVNLQKGNLISDLAFYFNLSEQVASAVKLFLEIDANGKIIKAQSAIFQLLPIHNEEDINWLESLLKQNSLENLGLEKFENLLDVKILDKKLWQYKCSCSKQNTRNLLKLLSNEDVEKILQKQSKIELICQYCKKNYHFNKIDWKLENTEQTISCVESFTGGGFASKIVSTPGASKYFKGGLVAYTNEIKAKLNIDTSKGVVNKETALAMAKNGKKFFNSTFCVSFTGSAGPTAQEGTKVGQVFIAINNKVWELNYKGTRKQIIQKSINFALNKLKKMVNFTL</sequence>
<keyword evidence="5" id="KW-0676">Redox-active center</keyword>
<dbReference type="KEGG" id="mhs:MOS_717"/>
<dbReference type="PANTHER" id="PTHR30111:SF1">
    <property type="entry name" value="33 KDA CHAPERONIN"/>
    <property type="match status" value="1"/>
</dbReference>
<feature type="domain" description="CinA C-terminal" evidence="7">
    <location>
        <begin position="275"/>
        <end position="411"/>
    </location>
</feature>
<keyword evidence="6" id="KW-0472">Membrane</keyword>
<evidence type="ECO:0000313" key="9">
    <source>
        <dbReference type="Proteomes" id="UP000009399"/>
    </source>
</evidence>
<dbReference type="Gene3D" id="3.55.30.10">
    <property type="entry name" value="Hsp33 domain"/>
    <property type="match status" value="1"/>
</dbReference>
<evidence type="ECO:0000256" key="2">
    <source>
        <dbReference type="ARBA" id="ARBA00022833"/>
    </source>
</evidence>
<dbReference type="Proteomes" id="UP000009399">
    <property type="component" value="Chromosome"/>
</dbReference>
<dbReference type="GO" id="GO:0051082">
    <property type="term" value="F:unfolded protein binding"/>
    <property type="evidence" value="ECO:0007669"/>
    <property type="project" value="InterPro"/>
</dbReference>